<accession>D3B584</accession>
<feature type="compositionally biased region" description="Basic and acidic residues" evidence="1">
    <location>
        <begin position="217"/>
        <end position="226"/>
    </location>
</feature>
<gene>
    <name evidence="2" type="ORF">PPL_03597</name>
</gene>
<feature type="region of interest" description="Disordered" evidence="1">
    <location>
        <begin position="94"/>
        <end position="285"/>
    </location>
</feature>
<dbReference type="InParanoid" id="D3B584"/>
<feature type="compositionally biased region" description="Low complexity" evidence="1">
    <location>
        <begin position="192"/>
        <end position="201"/>
    </location>
</feature>
<evidence type="ECO:0000313" key="2">
    <source>
        <dbReference type="EMBL" id="EFA83449.1"/>
    </source>
</evidence>
<feature type="compositionally biased region" description="Acidic residues" evidence="1">
    <location>
        <begin position="227"/>
        <end position="245"/>
    </location>
</feature>
<organism evidence="2 3">
    <name type="scientific">Heterostelium pallidum (strain ATCC 26659 / Pp 5 / PN500)</name>
    <name type="common">Cellular slime mold</name>
    <name type="synonym">Polysphondylium pallidum</name>
    <dbReference type="NCBI Taxonomy" id="670386"/>
    <lineage>
        <taxon>Eukaryota</taxon>
        <taxon>Amoebozoa</taxon>
        <taxon>Evosea</taxon>
        <taxon>Eumycetozoa</taxon>
        <taxon>Dictyostelia</taxon>
        <taxon>Acytosteliales</taxon>
        <taxon>Acytosteliaceae</taxon>
        <taxon>Heterostelium</taxon>
    </lineage>
</organism>
<evidence type="ECO:0000256" key="1">
    <source>
        <dbReference type="SAM" id="MobiDB-lite"/>
    </source>
</evidence>
<reference evidence="2 3" key="1">
    <citation type="journal article" date="2011" name="Genome Res.">
        <title>Phylogeny-wide analysis of social amoeba genomes highlights ancient origins for complex intercellular communication.</title>
        <authorList>
            <person name="Heidel A.J."/>
            <person name="Lawal H.M."/>
            <person name="Felder M."/>
            <person name="Schilde C."/>
            <person name="Helps N.R."/>
            <person name="Tunggal B."/>
            <person name="Rivero F."/>
            <person name="John U."/>
            <person name="Schleicher M."/>
            <person name="Eichinger L."/>
            <person name="Platzer M."/>
            <person name="Noegel A.A."/>
            <person name="Schaap P."/>
            <person name="Gloeckner G."/>
        </authorList>
    </citation>
    <scope>NUCLEOTIDE SEQUENCE [LARGE SCALE GENOMIC DNA]</scope>
    <source>
        <strain evidence="3">ATCC 26659 / Pp 5 / PN500</strain>
    </source>
</reference>
<dbReference type="EMBL" id="ADBJ01000015">
    <property type="protein sequence ID" value="EFA83449.1"/>
    <property type="molecule type" value="Genomic_DNA"/>
</dbReference>
<dbReference type="OMA" id="MEIKVIS"/>
<proteinExistence type="predicted"/>
<protein>
    <submittedName>
        <fullName evidence="2">Uncharacterized protein</fullName>
    </submittedName>
</protein>
<name>D3B584_HETP5</name>
<dbReference type="RefSeq" id="XP_020435566.1">
    <property type="nucleotide sequence ID" value="XM_020574524.1"/>
</dbReference>
<keyword evidence="3" id="KW-1185">Reference proteome</keyword>
<dbReference type="GeneID" id="31359084"/>
<dbReference type="Proteomes" id="UP000001396">
    <property type="component" value="Unassembled WGS sequence"/>
</dbReference>
<evidence type="ECO:0000313" key="3">
    <source>
        <dbReference type="Proteomes" id="UP000001396"/>
    </source>
</evidence>
<feature type="compositionally biased region" description="Gly residues" evidence="1">
    <location>
        <begin position="100"/>
        <end position="117"/>
    </location>
</feature>
<feature type="compositionally biased region" description="Low complexity" evidence="1">
    <location>
        <begin position="256"/>
        <end position="285"/>
    </location>
</feature>
<dbReference type="AlphaFoldDB" id="D3B584"/>
<feature type="compositionally biased region" description="Acidic residues" evidence="1">
    <location>
        <begin position="181"/>
        <end position="191"/>
    </location>
</feature>
<comment type="caution">
    <text evidence="2">The sequence shown here is derived from an EMBL/GenBank/DDBJ whole genome shotgun (WGS) entry which is preliminary data.</text>
</comment>
<sequence>MDIEVLKRSKISNEKALELLSKFNVERKQQNDHKLFITGNGGNDDFFQIISNNLQHFQKYLSKSIYGDTDANEQLSLENAEDGGVEASNQSMMEIEGNDPAGGSGVGGDANGIGGANGNHHHHRKGSDNTPPVPLDELVTTPLKSNNYETDDGDISERNSDYGGGSYNKRKKEKAQKSDSESDSDESDEENSSASTSGASSDTKNKKIKLDNSNSTDSKKSKKESSDSESESESESESSESESESESDKSSKKKTNNNNSNSKSKKSSSSSSSSSESESSSSESD</sequence>